<dbReference type="Gene3D" id="1.10.260.40">
    <property type="entry name" value="lambda repressor-like DNA-binding domains"/>
    <property type="match status" value="1"/>
</dbReference>
<proteinExistence type="predicted"/>
<dbReference type="InterPro" id="IPR010982">
    <property type="entry name" value="Lambda_DNA-bd_dom_sf"/>
</dbReference>
<evidence type="ECO:0000313" key="3">
    <source>
        <dbReference type="Proteomes" id="UP000252085"/>
    </source>
</evidence>
<dbReference type="InterPro" id="IPR001387">
    <property type="entry name" value="Cro/C1-type_HTH"/>
</dbReference>
<dbReference type="SUPFAM" id="SSF47413">
    <property type="entry name" value="lambda repressor-like DNA-binding domains"/>
    <property type="match status" value="1"/>
</dbReference>
<dbReference type="EMBL" id="LXQE01000096">
    <property type="protein sequence ID" value="RCJ39498.1"/>
    <property type="molecule type" value="Genomic_DNA"/>
</dbReference>
<dbReference type="AlphaFoldDB" id="A0A367RSJ0"/>
<sequence>MSVTKRLKILDLIRALRQQINLSQKQFAAKVGVSCKTVNRWEKGHTVPSHIALKLVEETLPKMGEPGKRLLNQYFPEAK</sequence>
<evidence type="ECO:0000259" key="1">
    <source>
        <dbReference type="PROSITE" id="PS50943"/>
    </source>
</evidence>
<feature type="domain" description="HTH cro/C1-type" evidence="1">
    <location>
        <begin position="13"/>
        <end position="60"/>
    </location>
</feature>
<dbReference type="Pfam" id="PF01381">
    <property type="entry name" value="HTH_3"/>
    <property type="match status" value="1"/>
</dbReference>
<organism evidence="2 3">
    <name type="scientific">Nostoc punctiforme NIES-2108</name>
    <dbReference type="NCBI Taxonomy" id="1356359"/>
    <lineage>
        <taxon>Bacteria</taxon>
        <taxon>Bacillati</taxon>
        <taxon>Cyanobacteriota</taxon>
        <taxon>Cyanophyceae</taxon>
        <taxon>Nostocales</taxon>
        <taxon>Nostocaceae</taxon>
        <taxon>Nostoc</taxon>
    </lineage>
</organism>
<name>A0A367RSJ0_NOSPU</name>
<gene>
    <name evidence="2" type="ORF">A6769_07030</name>
</gene>
<dbReference type="SMART" id="SM00530">
    <property type="entry name" value="HTH_XRE"/>
    <property type="match status" value="1"/>
</dbReference>
<reference evidence="2 3" key="1">
    <citation type="submission" date="2016-04" db="EMBL/GenBank/DDBJ databases">
        <authorList>
            <person name="Evans L.H."/>
            <person name="Alamgir A."/>
            <person name="Owens N."/>
            <person name="Weber N.D."/>
            <person name="Virtaneva K."/>
            <person name="Barbian K."/>
            <person name="Babar A."/>
            <person name="Rosenke K."/>
        </authorList>
    </citation>
    <scope>NUCLEOTIDE SEQUENCE [LARGE SCALE GENOMIC DNA]</scope>
    <source>
        <strain evidence="2">NIES-2108</strain>
    </source>
</reference>
<accession>A0A367RSJ0</accession>
<dbReference type="CDD" id="cd00093">
    <property type="entry name" value="HTH_XRE"/>
    <property type="match status" value="1"/>
</dbReference>
<dbReference type="GO" id="GO:0003677">
    <property type="term" value="F:DNA binding"/>
    <property type="evidence" value="ECO:0007669"/>
    <property type="project" value="InterPro"/>
</dbReference>
<evidence type="ECO:0000313" key="2">
    <source>
        <dbReference type="EMBL" id="RCJ39498.1"/>
    </source>
</evidence>
<dbReference type="Proteomes" id="UP000252085">
    <property type="component" value="Unassembled WGS sequence"/>
</dbReference>
<protein>
    <submittedName>
        <fullName evidence="2">Transcriptional regulator</fullName>
    </submittedName>
</protein>
<comment type="caution">
    <text evidence="2">The sequence shown here is derived from an EMBL/GenBank/DDBJ whole genome shotgun (WGS) entry which is preliminary data.</text>
</comment>
<dbReference type="PROSITE" id="PS50943">
    <property type="entry name" value="HTH_CROC1"/>
    <property type="match status" value="1"/>
</dbReference>